<comment type="function">
    <text evidence="1">Involved in the presentation of foreign antigens to the immune system.</text>
</comment>
<proteinExistence type="evidence at transcript level"/>
<dbReference type="Gene3D" id="2.60.40.10">
    <property type="entry name" value="Immunoglobulins"/>
    <property type="match status" value="1"/>
</dbReference>
<dbReference type="InterPro" id="IPR003006">
    <property type="entry name" value="Ig/MHC_CS"/>
</dbReference>
<keyword evidence="9" id="KW-0325">Glycoprotein</keyword>
<name>Q6P764_RAT</name>
<dbReference type="GO" id="GO:0002474">
    <property type="term" value="P:antigen processing and presentation of peptide antigen via MHC class I"/>
    <property type="evidence" value="ECO:0007669"/>
    <property type="project" value="UniProtKB-KW"/>
</dbReference>
<sequence length="319" mass="36602">MGAMAPRTLLLLLAAVLAPTQTWAGSHSLRYFHTAVSRPGLGEPRFISVGYVDDTQFVRYDSDAENPKYEPRARWMEREGPEYWEEQTRVAKGQEQDYRVSLRNLLSYYNQSEGGSHTIQRMYGCDVGSDGSLLRGYEQHAYDGRDYIALNEDLKTWAVADFAAWITRSKWQRNGAAERSRAYVEGTCVEWLLRYLERGKETLLRSDPPEAHVTLHPRPEGDVTLRCWALGFYPADITLTWQLNGEDLTQDMELVETRPAGDGTFQKWSSVVVPLGKEQNYTCRVEHEGLPEPLSQRWEPSPSTDSNLLLLFLELWQFL</sequence>
<reference evidence="13" key="1">
    <citation type="journal article" date="2004" name="Genome Res.">
        <title>The status, quality, and expansion of the NIH full-length cDNA project: the Mammalian Gene Collection (MGC).</title>
        <authorList>
            <consortium name="The MGC Project Team"/>
            <person name="Gerhard D.S."/>
            <person name="Wagner L."/>
            <person name="Feingold E.A."/>
            <person name="Shenmen C.M."/>
            <person name="Grouse L.H."/>
            <person name="Schuler G."/>
            <person name="Klein S.L."/>
            <person name="Old S."/>
            <person name="Rasooly R."/>
            <person name="Good P."/>
            <person name="Guyer M."/>
            <person name="Peck A.M."/>
            <person name="Derge J.G."/>
            <person name="Lipman D."/>
            <person name="Collins F.S."/>
            <person name="Jang W."/>
            <person name="Sherry S."/>
            <person name="Feolo M."/>
            <person name="Misquitta L."/>
            <person name="Lee E."/>
            <person name="Rotmistrovsky K."/>
            <person name="Greenhut S.F."/>
            <person name="Schaefer C.F."/>
            <person name="Buetow K."/>
            <person name="Bonner T.I."/>
            <person name="Haussler D."/>
            <person name="Kent J."/>
            <person name="Kiekhaus M."/>
            <person name="Furey T."/>
            <person name="Brent M."/>
            <person name="Prange C."/>
            <person name="Schreiber K."/>
            <person name="Shapiro N."/>
            <person name="Bhat N.K."/>
            <person name="Hopkins R.F."/>
            <person name="Hsie F."/>
            <person name="Driscoll T."/>
            <person name="Soares M.B."/>
            <person name="Casavant T.L."/>
            <person name="Scheetz T.E."/>
            <person name="Brown-stein M.J."/>
            <person name="Usdin T.B."/>
            <person name="Toshiyuki S."/>
            <person name="Carninci P."/>
            <person name="Piao Y."/>
            <person name="Dudekula D.B."/>
            <person name="Ko M.S."/>
            <person name="Kawakami K."/>
            <person name="Suzuki Y."/>
            <person name="Sugano S."/>
            <person name="Gruber C.E."/>
            <person name="Smith M.R."/>
            <person name="Simmons B."/>
            <person name="Moore T."/>
            <person name="Waterman R."/>
            <person name="Johnson S.L."/>
            <person name="Ruan Y."/>
            <person name="Wei C.L."/>
            <person name="Mathavan S."/>
            <person name="Gunaratne P.H."/>
            <person name="Wu J."/>
            <person name="Garcia A.M."/>
            <person name="Hulyk S.W."/>
            <person name="Fuh E."/>
            <person name="Yuan Y."/>
            <person name="Sneed A."/>
            <person name="Kowis C."/>
            <person name="Hodgson A."/>
            <person name="Muzny D.M."/>
            <person name="McPherson J."/>
            <person name="Gibbs R.A."/>
            <person name="Fahey J."/>
            <person name="Helton E."/>
            <person name="Ketteman M."/>
            <person name="Madan A."/>
            <person name="Rodrigues S."/>
            <person name="Sanchez A."/>
            <person name="Whiting M."/>
            <person name="Madari A."/>
            <person name="Young A.C."/>
            <person name="Wetherby K.D."/>
            <person name="Granite S.J."/>
            <person name="Kwong P.N."/>
            <person name="Brinkley C.P."/>
            <person name="Pearson R.L."/>
            <person name="Bouffard G.G."/>
            <person name="Blakesly R.W."/>
            <person name="Green E.D."/>
            <person name="Dickson M.C."/>
            <person name="Rodriguez A.C."/>
            <person name="Grimwood J."/>
            <person name="Schmutz J."/>
            <person name="Myers R.M."/>
            <person name="Butterfield Y.S."/>
            <person name="Griffith M."/>
            <person name="Griffith O.L."/>
            <person name="Krzywinski M.I."/>
            <person name="Liao N."/>
            <person name="Morin R."/>
            <person name="Morrin R."/>
            <person name="Palmquist D."/>
            <person name="Petrescu A.S."/>
            <person name="Skalska U."/>
            <person name="Smailus D.E."/>
            <person name="Stott J.M."/>
            <person name="Schnerch A."/>
            <person name="Schein J.E."/>
            <person name="Jones S.J."/>
            <person name="Holt R.A."/>
            <person name="Baross A."/>
            <person name="Marra M.A."/>
            <person name="Clifton S."/>
            <person name="Makowski K.A."/>
            <person name="Bosak S."/>
            <person name="Malek J."/>
        </authorList>
    </citation>
    <scope>NUCLEOTIDE SEQUENCE [LARGE SCALE MRNA]</scope>
    <source>
        <tissue evidence="13">Prostate</tissue>
    </source>
</reference>
<keyword evidence="5" id="KW-0812">Transmembrane</keyword>
<feature type="chain" id="PRO_5004279399" evidence="11">
    <location>
        <begin position="25"/>
        <end position="319"/>
    </location>
</feature>
<evidence type="ECO:0000313" key="13">
    <source>
        <dbReference type="EMBL" id="AAH61817.1"/>
    </source>
</evidence>
<keyword evidence="7" id="KW-1133">Transmembrane helix</keyword>
<dbReference type="FunFam" id="2.60.40.10:FF:000014">
    <property type="entry name" value="H-2 class I histocompatibility antigen, alpha chain"/>
    <property type="match status" value="1"/>
</dbReference>
<dbReference type="InterPro" id="IPR001039">
    <property type="entry name" value="MHC_I_a_a1/a2"/>
</dbReference>
<dbReference type="PANTHER" id="PTHR16675">
    <property type="entry name" value="MHC CLASS I-RELATED"/>
    <property type="match status" value="1"/>
</dbReference>
<dbReference type="InterPro" id="IPR011161">
    <property type="entry name" value="MHC_I-like_Ag-recog"/>
</dbReference>
<dbReference type="SMART" id="SM00407">
    <property type="entry name" value="IGc1"/>
    <property type="match status" value="1"/>
</dbReference>
<dbReference type="GO" id="GO:0098553">
    <property type="term" value="C:lumenal side of endoplasmic reticulum membrane"/>
    <property type="evidence" value="ECO:0007669"/>
    <property type="project" value="UniProtKB-ARBA"/>
</dbReference>
<keyword evidence="4" id="KW-0490">MHC I</keyword>
<dbReference type="FunFam" id="3.30.500.10:FF:000001">
    <property type="entry name" value="H-2 class I histocompatibility antigen, alpha chain"/>
    <property type="match status" value="1"/>
</dbReference>
<dbReference type="PROSITE" id="PS00290">
    <property type="entry name" value="IG_MHC"/>
    <property type="match status" value="1"/>
</dbReference>
<comment type="similarity">
    <text evidence="3 10">Belongs to the MHC class I family.</text>
</comment>
<evidence type="ECO:0000256" key="8">
    <source>
        <dbReference type="ARBA" id="ARBA00023136"/>
    </source>
</evidence>
<protein>
    <submittedName>
        <fullName evidence="13">RT1 class Ib, locus Aw2</fullName>
    </submittedName>
</protein>
<keyword evidence="8" id="KW-0472">Membrane</keyword>
<dbReference type="InterPro" id="IPR036179">
    <property type="entry name" value="Ig-like_dom_sf"/>
</dbReference>
<dbReference type="InterPro" id="IPR037055">
    <property type="entry name" value="MHC_I-like_Ag-recog_sf"/>
</dbReference>
<dbReference type="AlphaFoldDB" id="Q6P764"/>
<dbReference type="GO" id="GO:0042612">
    <property type="term" value="C:MHC class I protein complex"/>
    <property type="evidence" value="ECO:0007669"/>
    <property type="project" value="UniProtKB-KW"/>
</dbReference>
<dbReference type="Gene3D" id="3.30.500.10">
    <property type="entry name" value="MHC class I-like antigen recognition-like"/>
    <property type="match status" value="1"/>
</dbReference>
<dbReference type="PROSITE" id="PS50835">
    <property type="entry name" value="IG_LIKE"/>
    <property type="match status" value="1"/>
</dbReference>
<evidence type="ECO:0000256" key="10">
    <source>
        <dbReference type="RuleBase" id="RU004439"/>
    </source>
</evidence>
<dbReference type="InterPro" id="IPR050208">
    <property type="entry name" value="MHC_class-I_related"/>
</dbReference>
<dbReference type="EMBL" id="BC061817">
    <property type="protein sequence ID" value="AAH61817.1"/>
    <property type="molecule type" value="mRNA"/>
</dbReference>
<evidence type="ECO:0000256" key="2">
    <source>
        <dbReference type="ARBA" id="ARBA00004479"/>
    </source>
</evidence>
<evidence type="ECO:0000256" key="11">
    <source>
        <dbReference type="SAM" id="SignalP"/>
    </source>
</evidence>
<dbReference type="InterPro" id="IPR007110">
    <property type="entry name" value="Ig-like_dom"/>
</dbReference>
<evidence type="ECO:0000256" key="3">
    <source>
        <dbReference type="ARBA" id="ARBA00006909"/>
    </source>
</evidence>
<dbReference type="InterPro" id="IPR011162">
    <property type="entry name" value="MHC_I/II-like_Ag-recog"/>
</dbReference>
<dbReference type="SUPFAM" id="SSF48726">
    <property type="entry name" value="Immunoglobulin"/>
    <property type="match status" value="1"/>
</dbReference>
<dbReference type="Pfam" id="PF00129">
    <property type="entry name" value="MHC_I"/>
    <property type="match status" value="1"/>
</dbReference>
<dbReference type="InterPro" id="IPR013783">
    <property type="entry name" value="Ig-like_fold"/>
</dbReference>
<dbReference type="Pfam" id="PF07654">
    <property type="entry name" value="C1-set"/>
    <property type="match status" value="1"/>
</dbReference>
<evidence type="ECO:0000256" key="7">
    <source>
        <dbReference type="ARBA" id="ARBA00022989"/>
    </source>
</evidence>
<feature type="signal peptide" evidence="11">
    <location>
        <begin position="1"/>
        <end position="24"/>
    </location>
</feature>
<comment type="subcellular location">
    <subcellularLocation>
        <location evidence="2">Membrane</location>
        <topology evidence="2">Single-pass type I membrane protein</topology>
    </subcellularLocation>
</comment>
<evidence type="ECO:0000256" key="1">
    <source>
        <dbReference type="ARBA" id="ARBA00002297"/>
    </source>
</evidence>
<evidence type="ECO:0000256" key="5">
    <source>
        <dbReference type="ARBA" id="ARBA00022692"/>
    </source>
</evidence>
<evidence type="ECO:0000259" key="12">
    <source>
        <dbReference type="PROSITE" id="PS50835"/>
    </source>
</evidence>
<evidence type="ECO:0000256" key="6">
    <source>
        <dbReference type="ARBA" id="ARBA00022859"/>
    </source>
</evidence>
<keyword evidence="6" id="KW-0391">Immunity</keyword>
<accession>Q6P764</accession>
<dbReference type="SUPFAM" id="SSF54452">
    <property type="entry name" value="MHC antigen-recognition domain"/>
    <property type="match status" value="1"/>
</dbReference>
<evidence type="ECO:0000256" key="4">
    <source>
        <dbReference type="ARBA" id="ARBA00022451"/>
    </source>
</evidence>
<feature type="domain" description="Ig-like" evidence="12">
    <location>
        <begin position="209"/>
        <end position="295"/>
    </location>
</feature>
<dbReference type="GO" id="GO:0030670">
    <property type="term" value="C:phagocytic vesicle membrane"/>
    <property type="evidence" value="ECO:0007669"/>
    <property type="project" value="UniProtKB-ARBA"/>
</dbReference>
<dbReference type="PANTHER" id="PTHR16675:SF251">
    <property type="entry name" value="HLA CLASS I HISTOCOMPATIBILITY ANTIGEN, C ALPHA CHAIN"/>
    <property type="match status" value="1"/>
</dbReference>
<dbReference type="InterPro" id="IPR003597">
    <property type="entry name" value="Ig_C1-set"/>
</dbReference>
<evidence type="ECO:0000256" key="9">
    <source>
        <dbReference type="ARBA" id="ARBA00023180"/>
    </source>
</evidence>
<keyword evidence="11" id="KW-0732">Signal</keyword>
<dbReference type="PRINTS" id="PR01638">
    <property type="entry name" value="MHCCLASSI"/>
</dbReference>
<gene>
    <name evidence="13" type="primary">RT1-Aw2</name>
</gene>
<organism evidence="13">
    <name type="scientific">Rattus norvegicus</name>
    <name type="common">Rat</name>
    <dbReference type="NCBI Taxonomy" id="10116"/>
    <lineage>
        <taxon>Eukaryota</taxon>
        <taxon>Metazoa</taxon>
        <taxon>Chordata</taxon>
        <taxon>Craniata</taxon>
        <taxon>Vertebrata</taxon>
        <taxon>Euteleostomi</taxon>
        <taxon>Mammalia</taxon>
        <taxon>Eutheria</taxon>
        <taxon>Euarchontoglires</taxon>
        <taxon>Glires</taxon>
        <taxon>Rodentia</taxon>
        <taxon>Myomorpha</taxon>
        <taxon>Muroidea</taxon>
        <taxon>Muridae</taxon>
        <taxon>Murinae</taxon>
        <taxon>Rattus</taxon>
    </lineage>
</organism>